<feature type="compositionally biased region" description="Polar residues" evidence="1">
    <location>
        <begin position="73"/>
        <end position="82"/>
    </location>
</feature>
<name>A0AAE1GC71_PETCI</name>
<gene>
    <name evidence="2" type="ORF">Pcinc_006762</name>
</gene>
<feature type="region of interest" description="Disordered" evidence="1">
    <location>
        <begin position="40"/>
        <end position="82"/>
    </location>
</feature>
<sequence>MILTSDAKRLSHELQLVITPINGIPTGVAAELHISKPPTAIQVHPQTGRIPADTSSSTATDRGHGNNPVEGSETANSKYEIN</sequence>
<accession>A0AAE1GC71</accession>
<reference evidence="2" key="1">
    <citation type="submission" date="2023-10" db="EMBL/GenBank/DDBJ databases">
        <title>Genome assemblies of two species of porcelain crab, Petrolisthes cinctipes and Petrolisthes manimaculis (Anomura: Porcellanidae).</title>
        <authorList>
            <person name="Angst P."/>
        </authorList>
    </citation>
    <scope>NUCLEOTIDE SEQUENCE</scope>
    <source>
        <strain evidence="2">PB745_01</strain>
        <tissue evidence="2">Gill</tissue>
    </source>
</reference>
<dbReference type="AlphaFoldDB" id="A0AAE1GC71"/>
<keyword evidence="3" id="KW-1185">Reference proteome</keyword>
<evidence type="ECO:0000313" key="3">
    <source>
        <dbReference type="Proteomes" id="UP001286313"/>
    </source>
</evidence>
<dbReference type="EMBL" id="JAWQEG010000501">
    <property type="protein sequence ID" value="KAK3889190.1"/>
    <property type="molecule type" value="Genomic_DNA"/>
</dbReference>
<protein>
    <submittedName>
        <fullName evidence="2">Uncharacterized protein</fullName>
    </submittedName>
</protein>
<proteinExistence type="predicted"/>
<organism evidence="2 3">
    <name type="scientific">Petrolisthes cinctipes</name>
    <name type="common">Flat porcelain crab</name>
    <dbReference type="NCBI Taxonomy" id="88211"/>
    <lineage>
        <taxon>Eukaryota</taxon>
        <taxon>Metazoa</taxon>
        <taxon>Ecdysozoa</taxon>
        <taxon>Arthropoda</taxon>
        <taxon>Crustacea</taxon>
        <taxon>Multicrustacea</taxon>
        <taxon>Malacostraca</taxon>
        <taxon>Eumalacostraca</taxon>
        <taxon>Eucarida</taxon>
        <taxon>Decapoda</taxon>
        <taxon>Pleocyemata</taxon>
        <taxon>Anomura</taxon>
        <taxon>Galatheoidea</taxon>
        <taxon>Porcellanidae</taxon>
        <taxon>Petrolisthes</taxon>
    </lineage>
</organism>
<evidence type="ECO:0000256" key="1">
    <source>
        <dbReference type="SAM" id="MobiDB-lite"/>
    </source>
</evidence>
<evidence type="ECO:0000313" key="2">
    <source>
        <dbReference type="EMBL" id="KAK3889190.1"/>
    </source>
</evidence>
<comment type="caution">
    <text evidence="2">The sequence shown here is derived from an EMBL/GenBank/DDBJ whole genome shotgun (WGS) entry which is preliminary data.</text>
</comment>
<dbReference type="Proteomes" id="UP001286313">
    <property type="component" value="Unassembled WGS sequence"/>
</dbReference>